<organism evidence="2 3">
    <name type="scientific">Botryotinia fuckeliana (strain T4)</name>
    <name type="common">Noble rot fungus</name>
    <name type="synonym">Botrytis cinerea</name>
    <dbReference type="NCBI Taxonomy" id="999810"/>
    <lineage>
        <taxon>Eukaryota</taxon>
        <taxon>Fungi</taxon>
        <taxon>Dikarya</taxon>
        <taxon>Ascomycota</taxon>
        <taxon>Pezizomycotina</taxon>
        <taxon>Leotiomycetes</taxon>
        <taxon>Helotiales</taxon>
        <taxon>Sclerotiniaceae</taxon>
        <taxon>Botrytis</taxon>
    </lineage>
</organism>
<feature type="region of interest" description="Disordered" evidence="1">
    <location>
        <begin position="1"/>
        <end position="34"/>
    </location>
</feature>
<gene>
    <name evidence="2" type="ORF">BofuT4_uP050510.1</name>
</gene>
<dbReference type="InParanoid" id="G2XXS4"/>
<accession>G2XXS4</accession>
<dbReference type="EMBL" id="FQ790276">
    <property type="protein sequence ID" value="CCD45261.1"/>
    <property type="molecule type" value="Genomic_DNA"/>
</dbReference>
<sequence length="65" mass="7226">MVVSQTGRNASRADCMHTSQGFDGSDNFKESDAGDQITSSDCEWILFREKFNFVHGMISSESSEN</sequence>
<name>G2XXS4_BOTF4</name>
<reference evidence="3" key="1">
    <citation type="journal article" date="2011" name="PLoS Genet.">
        <title>Genomic analysis of the necrotrophic fungal pathogens Sclerotinia sclerotiorum and Botrytis cinerea.</title>
        <authorList>
            <person name="Amselem J."/>
            <person name="Cuomo C.A."/>
            <person name="van Kan J.A."/>
            <person name="Viaud M."/>
            <person name="Benito E.P."/>
            <person name="Couloux A."/>
            <person name="Coutinho P.M."/>
            <person name="de Vries R.P."/>
            <person name="Dyer P.S."/>
            <person name="Fillinger S."/>
            <person name="Fournier E."/>
            <person name="Gout L."/>
            <person name="Hahn M."/>
            <person name="Kohn L."/>
            <person name="Lapalu N."/>
            <person name="Plummer K.M."/>
            <person name="Pradier J.M."/>
            <person name="Quevillon E."/>
            <person name="Sharon A."/>
            <person name="Simon A."/>
            <person name="ten Have A."/>
            <person name="Tudzynski B."/>
            <person name="Tudzynski P."/>
            <person name="Wincker P."/>
            <person name="Andrew M."/>
            <person name="Anthouard V."/>
            <person name="Beever R.E."/>
            <person name="Beffa R."/>
            <person name="Benoit I."/>
            <person name="Bouzid O."/>
            <person name="Brault B."/>
            <person name="Chen Z."/>
            <person name="Choquer M."/>
            <person name="Collemare J."/>
            <person name="Cotton P."/>
            <person name="Danchin E.G."/>
            <person name="Da Silva C."/>
            <person name="Gautier A."/>
            <person name="Giraud C."/>
            <person name="Giraud T."/>
            <person name="Gonzalez C."/>
            <person name="Grossetete S."/>
            <person name="Guldener U."/>
            <person name="Henrissat B."/>
            <person name="Howlett B.J."/>
            <person name="Kodira C."/>
            <person name="Kretschmer M."/>
            <person name="Lappartient A."/>
            <person name="Leroch M."/>
            <person name="Levis C."/>
            <person name="Mauceli E."/>
            <person name="Neuveglise C."/>
            <person name="Oeser B."/>
            <person name="Pearson M."/>
            <person name="Poulain J."/>
            <person name="Poussereau N."/>
            <person name="Quesneville H."/>
            <person name="Rascle C."/>
            <person name="Schumacher J."/>
            <person name="Segurens B."/>
            <person name="Sexton A."/>
            <person name="Silva E."/>
            <person name="Sirven C."/>
            <person name="Soanes D.M."/>
            <person name="Talbot N.J."/>
            <person name="Templeton M."/>
            <person name="Yandava C."/>
            <person name="Yarden O."/>
            <person name="Zeng Q."/>
            <person name="Rollins J.A."/>
            <person name="Lebrun M.H."/>
            <person name="Dickman M."/>
        </authorList>
    </citation>
    <scope>NUCLEOTIDE SEQUENCE [LARGE SCALE GENOMIC DNA]</scope>
    <source>
        <strain evidence="3">T4</strain>
    </source>
</reference>
<evidence type="ECO:0000256" key="1">
    <source>
        <dbReference type="SAM" id="MobiDB-lite"/>
    </source>
</evidence>
<evidence type="ECO:0000313" key="2">
    <source>
        <dbReference type="EMBL" id="CCD45261.1"/>
    </source>
</evidence>
<evidence type="ECO:0000313" key="3">
    <source>
        <dbReference type="Proteomes" id="UP000008177"/>
    </source>
</evidence>
<dbReference type="HOGENOM" id="CLU_2849408_0_0_1"/>
<dbReference type="AlphaFoldDB" id="G2XXS4"/>
<proteinExistence type="predicted"/>
<protein>
    <submittedName>
        <fullName evidence="2">Uncharacterized protein</fullName>
    </submittedName>
</protein>
<dbReference type="Proteomes" id="UP000008177">
    <property type="component" value="Unplaced contigs"/>
</dbReference>